<evidence type="ECO:0000313" key="2">
    <source>
        <dbReference type="Proteomes" id="UP000198336"/>
    </source>
</evidence>
<dbReference type="AlphaFoldDB" id="A0A226I6D4"/>
<dbReference type="RefSeq" id="WP_089053101.1">
    <property type="nucleotide sequence ID" value="NZ_MUHA01000006.1"/>
</dbReference>
<protein>
    <submittedName>
        <fullName evidence="1">Uncharacterized protein</fullName>
    </submittedName>
</protein>
<comment type="caution">
    <text evidence="1">The sequence shown here is derived from an EMBL/GenBank/DDBJ whole genome shotgun (WGS) entry which is preliminary data.</text>
</comment>
<keyword evidence="2" id="KW-1185">Reference proteome</keyword>
<sequence length="149" mass="17163">MEKIQVLVRDDKGLFLKMFKNNFADEFKFTQDSFLISKKPKSQGLNRSIFVVYSHQELIEFLQLEKKGKIALVCLFDKLLYANLAVLEEINNLIGLSGYQTKRGIVNDLKAYLKNAAQPKRDTIQSGVFNADTKQIQSNDLYKTVLYFV</sequence>
<organism evidence="1 2">
    <name type="scientific">Flavobacterium oncorhynchi</name>
    <dbReference type="NCBI Taxonomy" id="728056"/>
    <lineage>
        <taxon>Bacteria</taxon>
        <taxon>Pseudomonadati</taxon>
        <taxon>Bacteroidota</taxon>
        <taxon>Flavobacteriia</taxon>
        <taxon>Flavobacteriales</taxon>
        <taxon>Flavobacteriaceae</taxon>
        <taxon>Flavobacterium</taxon>
    </lineage>
</organism>
<accession>A0A226I6D4</accession>
<dbReference type="EMBL" id="MUHA01000006">
    <property type="protein sequence ID" value="OXB01707.1"/>
    <property type="molecule type" value="Genomic_DNA"/>
</dbReference>
<name>A0A226I6D4_9FLAO</name>
<gene>
    <name evidence="1" type="ORF">B0A75_04510</name>
</gene>
<proteinExistence type="predicted"/>
<reference evidence="1 2" key="1">
    <citation type="submission" date="2016-11" db="EMBL/GenBank/DDBJ databases">
        <title>Whole genomes of Flavobacteriaceae.</title>
        <authorList>
            <person name="Stine C."/>
            <person name="Li C."/>
            <person name="Tadesse D."/>
        </authorList>
    </citation>
    <scope>NUCLEOTIDE SEQUENCE [LARGE SCALE GENOMIC DNA]</scope>
    <source>
        <strain evidence="1 2">CCUG 59446</strain>
    </source>
</reference>
<evidence type="ECO:0000313" key="1">
    <source>
        <dbReference type="EMBL" id="OXB01707.1"/>
    </source>
</evidence>
<dbReference type="Proteomes" id="UP000198336">
    <property type="component" value="Unassembled WGS sequence"/>
</dbReference>